<evidence type="ECO:0000313" key="3">
    <source>
        <dbReference type="Proteomes" id="UP000195137"/>
    </source>
</evidence>
<gene>
    <name evidence="2" type="ORF">AMET1_0419</name>
</gene>
<dbReference type="EMBL" id="MRZU01000003">
    <property type="protein sequence ID" value="OUJ18768.1"/>
    <property type="molecule type" value="Genomic_DNA"/>
</dbReference>
<keyword evidence="3" id="KW-1185">Reference proteome</keyword>
<evidence type="ECO:0000259" key="1">
    <source>
        <dbReference type="Pfam" id="PF02518"/>
    </source>
</evidence>
<reference evidence="2 3" key="1">
    <citation type="submission" date="2016-12" db="EMBL/GenBank/DDBJ databases">
        <title>Discovery of methanogenic haloarchaea.</title>
        <authorList>
            <person name="Sorokin D.Y."/>
            <person name="Makarova K.S."/>
            <person name="Abbas B."/>
            <person name="Ferrer M."/>
            <person name="Golyshin P.N."/>
        </authorList>
    </citation>
    <scope>NUCLEOTIDE SEQUENCE [LARGE SCALE GENOMIC DNA]</scope>
    <source>
        <strain evidence="2">AMET1</strain>
    </source>
</reference>
<sequence>MSETQESFLKPSVNQIRKSIRDIDDSYNHDWDVLAELCQNSVDAIREADNEKGKIILEIDSIEKEIKIEDNGIGIDPDRLPDLLKPFATDKDSSSLTVGEKGVGLTFVMFSGNYFEIKSGTEKGASKGIVKDAAIWKNRTDELPLPLDYKKIDDDFKGTEVVIREIEDEKFPLFNLNFKQLKHVLRTKTALGSTKSLFDIEDQAIDIKVIFKDKDNQTHEEEIPFKYWMPNEGLKDDTISIEEFHRWRDTEDRTDSEKRQKISQKIIEHSGEFEKSDNRKIRYKAVFVPERKTWNKLNINYGLATEKKLDNEDWRNQFNYVLFNNGIFSSVRGMPTGIRTNQPDTGWAGYWSNVFMIFEDSNLSFDIGRKSLFGGQVHMIKKHAKDVFNEFIDFVPKYSSGPIPTGPDFIREDIFSEIESKVDIEFKNVSWKKSPRNQEASVAGIFFEIIGNGTIEGIEPLSAGYNSTYDLYAKWKGRPIVIEFKSNLRNIVDDFASKKKLFNHIDCLVCWEITEKDESKIEGEGLSLNKINESVLGNEMEQMPGTTHLMTLSGMVDPIYVIDLKTLLIENQ</sequence>
<accession>A0A1Y3GBG2</accession>
<dbReference type="OrthoDB" id="386501at2157"/>
<dbReference type="Pfam" id="PF02518">
    <property type="entry name" value="HATPase_c"/>
    <property type="match status" value="1"/>
</dbReference>
<dbReference type="InterPro" id="IPR003594">
    <property type="entry name" value="HATPase_dom"/>
</dbReference>
<dbReference type="Proteomes" id="UP000195137">
    <property type="component" value="Unassembled WGS sequence"/>
</dbReference>
<evidence type="ECO:0000313" key="2">
    <source>
        <dbReference type="EMBL" id="OUJ18768.1"/>
    </source>
</evidence>
<dbReference type="RefSeq" id="WP_086636827.1">
    <property type="nucleotide sequence ID" value="NZ_MRZU01000003.1"/>
</dbReference>
<proteinExistence type="predicted"/>
<organism evidence="2 3">
    <name type="scientific">Methanonatronarchaeum thermophilum</name>
    <dbReference type="NCBI Taxonomy" id="1927129"/>
    <lineage>
        <taxon>Archaea</taxon>
        <taxon>Methanobacteriati</taxon>
        <taxon>Methanobacteriota</taxon>
        <taxon>Methanonatronarchaeia</taxon>
        <taxon>Methanonatronarchaeales</taxon>
        <taxon>Methanonatronarchaeaceae</taxon>
        <taxon>Methanonatronarchaeum</taxon>
    </lineage>
</organism>
<feature type="domain" description="Histidine kinase/HSP90-like ATPase" evidence="1">
    <location>
        <begin position="33"/>
        <end position="108"/>
    </location>
</feature>
<protein>
    <submittedName>
        <fullName evidence="2">ATPase/histidine kinase/DNA gyrase B/HSP90 superfamily protein</fullName>
    </submittedName>
</protein>
<dbReference type="InterPro" id="IPR036890">
    <property type="entry name" value="HATPase_C_sf"/>
</dbReference>
<name>A0A1Y3GBG2_9EURY</name>
<dbReference type="AlphaFoldDB" id="A0A1Y3GBG2"/>
<keyword evidence="2" id="KW-0418">Kinase</keyword>
<keyword evidence="2" id="KW-0808">Transferase</keyword>
<dbReference type="GO" id="GO:0016301">
    <property type="term" value="F:kinase activity"/>
    <property type="evidence" value="ECO:0007669"/>
    <property type="project" value="UniProtKB-KW"/>
</dbReference>
<dbReference type="SUPFAM" id="SSF55874">
    <property type="entry name" value="ATPase domain of HSP90 chaperone/DNA topoisomerase II/histidine kinase"/>
    <property type="match status" value="1"/>
</dbReference>
<dbReference type="Gene3D" id="3.30.565.10">
    <property type="entry name" value="Histidine kinase-like ATPase, C-terminal domain"/>
    <property type="match status" value="1"/>
</dbReference>
<comment type="caution">
    <text evidence="2">The sequence shown here is derived from an EMBL/GenBank/DDBJ whole genome shotgun (WGS) entry which is preliminary data.</text>
</comment>